<evidence type="ECO:0000256" key="4">
    <source>
        <dbReference type="ARBA" id="ARBA00023136"/>
    </source>
</evidence>
<evidence type="ECO:0000259" key="6">
    <source>
        <dbReference type="Pfam" id="PF07980"/>
    </source>
</evidence>
<dbReference type="GO" id="GO:0009279">
    <property type="term" value="C:cell outer membrane"/>
    <property type="evidence" value="ECO:0007669"/>
    <property type="project" value="UniProtKB-SubCell"/>
</dbReference>
<evidence type="ECO:0000256" key="2">
    <source>
        <dbReference type="ARBA" id="ARBA00006275"/>
    </source>
</evidence>
<reference evidence="8 9" key="1">
    <citation type="submission" date="2014-07" db="EMBL/GenBank/DDBJ databases">
        <title>Genome of Chryseobacterium formosense LMG 24722.</title>
        <authorList>
            <person name="Pipes S.E."/>
            <person name="Stropko S.J."/>
            <person name="Newman J.D."/>
        </authorList>
    </citation>
    <scope>NUCLEOTIDE SEQUENCE [LARGE SCALE GENOMIC DNA]</scope>
    <source>
        <strain evidence="8 9">LMG 24722</strain>
    </source>
</reference>
<dbReference type="PROSITE" id="PS51257">
    <property type="entry name" value="PROKAR_LIPOPROTEIN"/>
    <property type="match status" value="1"/>
</dbReference>
<gene>
    <name evidence="8" type="ORF">IX39_08745</name>
</gene>
<comment type="subcellular location">
    <subcellularLocation>
        <location evidence="1">Cell outer membrane</location>
    </subcellularLocation>
</comment>
<keyword evidence="9" id="KW-1185">Reference proteome</keyword>
<keyword evidence="5" id="KW-0998">Cell outer membrane</keyword>
<evidence type="ECO:0000256" key="3">
    <source>
        <dbReference type="ARBA" id="ARBA00022729"/>
    </source>
</evidence>
<evidence type="ECO:0000256" key="1">
    <source>
        <dbReference type="ARBA" id="ARBA00004442"/>
    </source>
</evidence>
<name>A0A085Z8D5_9FLAO</name>
<dbReference type="Pfam" id="PF14322">
    <property type="entry name" value="SusD-like_3"/>
    <property type="match status" value="1"/>
</dbReference>
<keyword evidence="4" id="KW-0472">Membrane</keyword>
<evidence type="ECO:0000259" key="7">
    <source>
        <dbReference type="Pfam" id="PF14322"/>
    </source>
</evidence>
<accession>A0A085Z8D5</accession>
<dbReference type="OrthoDB" id="621570at2"/>
<protein>
    <submittedName>
        <fullName evidence="8">Glycan metabolism protein RagB</fullName>
    </submittedName>
</protein>
<comment type="similarity">
    <text evidence="2">Belongs to the SusD family.</text>
</comment>
<dbReference type="CDD" id="cd08977">
    <property type="entry name" value="SusD"/>
    <property type="match status" value="1"/>
</dbReference>
<dbReference type="InterPro" id="IPR012944">
    <property type="entry name" value="SusD_RagB_dom"/>
</dbReference>
<dbReference type="AlphaFoldDB" id="A0A085Z8D5"/>
<keyword evidence="3" id="KW-0732">Signal</keyword>
<dbReference type="SUPFAM" id="SSF48452">
    <property type="entry name" value="TPR-like"/>
    <property type="match status" value="1"/>
</dbReference>
<proteinExistence type="inferred from homology"/>
<comment type="caution">
    <text evidence="8">The sequence shown here is derived from an EMBL/GenBank/DDBJ whole genome shotgun (WGS) entry which is preliminary data.</text>
</comment>
<evidence type="ECO:0000313" key="9">
    <source>
        <dbReference type="Proteomes" id="UP000028713"/>
    </source>
</evidence>
<evidence type="ECO:0000256" key="5">
    <source>
        <dbReference type="ARBA" id="ARBA00023237"/>
    </source>
</evidence>
<dbReference type="Gene3D" id="1.25.40.390">
    <property type="match status" value="1"/>
</dbReference>
<dbReference type="Proteomes" id="UP000028713">
    <property type="component" value="Unassembled WGS sequence"/>
</dbReference>
<dbReference type="Pfam" id="PF07980">
    <property type="entry name" value="SusD_RagB"/>
    <property type="match status" value="1"/>
</dbReference>
<feature type="domain" description="RagB/SusD" evidence="6">
    <location>
        <begin position="327"/>
        <end position="462"/>
    </location>
</feature>
<dbReference type="EMBL" id="JPRP01000001">
    <property type="protein sequence ID" value="KFF00699.1"/>
    <property type="molecule type" value="Genomic_DNA"/>
</dbReference>
<dbReference type="STRING" id="236814.IX39_08745"/>
<organism evidence="8 9">
    <name type="scientific">Chryseobacterium formosense</name>
    <dbReference type="NCBI Taxonomy" id="236814"/>
    <lineage>
        <taxon>Bacteria</taxon>
        <taxon>Pseudomonadati</taxon>
        <taxon>Bacteroidota</taxon>
        <taxon>Flavobacteriia</taxon>
        <taxon>Flavobacteriales</taxon>
        <taxon>Weeksellaceae</taxon>
        <taxon>Chryseobacterium group</taxon>
        <taxon>Chryseobacterium</taxon>
    </lineage>
</organism>
<feature type="domain" description="SusD-like N-terminal" evidence="7">
    <location>
        <begin position="97"/>
        <end position="228"/>
    </location>
</feature>
<dbReference type="InterPro" id="IPR011990">
    <property type="entry name" value="TPR-like_helical_dom_sf"/>
</dbReference>
<dbReference type="RefSeq" id="WP_034675234.1">
    <property type="nucleotide sequence ID" value="NZ_FPAP01000001.1"/>
</dbReference>
<evidence type="ECO:0000313" key="8">
    <source>
        <dbReference type="EMBL" id="KFF00699.1"/>
    </source>
</evidence>
<dbReference type="eggNOG" id="COG3193">
    <property type="taxonomic scope" value="Bacteria"/>
</dbReference>
<sequence>MKNIITNRIKSLTVSCMILSSISCEKFIDTELPYNQIGTNEVFSDVSSANAALAGLYSELWSSSIISGDVTGSAAILGTYTDDLNCYAPYIQNGLVDLYNNVQIPSNTIVYNLWSKAYKHIYYANSIIKGVKESTSISQPNKDRLIGEATVLRSLLYYNLSQIFDDIPYTDTTDYIYNSQLKKISKVQLMAQLENDLTSVLNGLSDQYANQERIYINRKVAELLLGKVLLVSEKWNEAENLFSQIVQSPLYVWETDLSKVFNKTGKHILWQLKPANSTDATKEYLLYNFTTSLPTTFALSDALVNSFEQGDLRKQSWILPTVINGKTYFRPMKYRNPVNSNTTENSVVFRIEEVYLLYAESLTQQNKIADAKVFVDKLRQRAGLAPLPSGLSKENMINRIADEFRHEFFAEMGHRFFDLKRLKKMDIIALSKPSWKSFHNAFPIPEKELTINPNLNPQNQGY</sequence>
<dbReference type="InterPro" id="IPR033985">
    <property type="entry name" value="SusD-like_N"/>
</dbReference>